<dbReference type="EMBL" id="JACYXT010000006">
    <property type="protein sequence ID" value="MBD9725099.1"/>
    <property type="molecule type" value="Genomic_DNA"/>
</dbReference>
<proteinExistence type="inferred from homology"/>
<evidence type="ECO:0000256" key="9">
    <source>
        <dbReference type="RuleBase" id="RU004016"/>
    </source>
</evidence>
<feature type="compositionally biased region" description="Low complexity" evidence="10">
    <location>
        <begin position="454"/>
        <end position="465"/>
    </location>
</feature>
<dbReference type="Gene3D" id="3.40.710.10">
    <property type="entry name" value="DD-peptidase/beta-lactamase superfamily"/>
    <property type="match status" value="1"/>
</dbReference>
<evidence type="ECO:0000256" key="1">
    <source>
        <dbReference type="ARBA" id="ARBA00007164"/>
    </source>
</evidence>
<dbReference type="InterPro" id="IPR001967">
    <property type="entry name" value="Peptidase_S11_N"/>
</dbReference>
<sequence length="1050" mass="107409">MTGGAREEASVAGTSPDRSKRYESSTESTPGNEPAVPDPGGSVPGQSSGSTAPSPDPRLAMSRPSTPKPDQATAVFSRRALLEEAEGGRRDAAESTATEPEAGDEPERGDAAAAGRRPEAGRDAAPTADGGTAEEDDAAKATAPEAAAGGEARTADPADEETTAADEATAPTTDEPQTAEATREPDDFSRETDDVTRETDDVTREPDDGARETGDVRETGGGEPVAGDGTDDSGDGVREAAGAARDSGDGAREATGDAGDSGDGVREAADDTRESDGGAGEAAGDASETGDGREPAGDRESGSATPAPAAAHEPADGRENGDAREPAGDRESGGDTRVLTVTPRKPATDRRPATDREPATDGAPATDREPAADSDPADAHEPTTAHEPTGGRASGQDGPAVAPDGRPVAPDGRPVAPDGRPVAPDGPAVAGGEGAPQGPPADDDESRAGGAGGSVRADGGADAAVDQPTAIFRAPRPPAVDQPTTMLKLGDAVPRDAAPAKADTAPQDAEPRKPDAPEDAEPAETDGRPVHDAVPTGADPDEETLREEGAHGGVGVDESVPPAERTSKFVALKPLDETTRPRPPAAHPAAHPAERPAPSLTPAEATRALPQVGPERTTQQPLPPKPPLDLLAELTNTPPPRQTPVRTVIRKVKIWTPLVILLVIVFAVVQAVRPLPTPTLALTTDATYAFEGGKVSLPWPDEGQGWMDLNGIGTMDSFGEQKPVAIGSVAKAMTAYVILKEHPMKPGEKGETIPVDAKAETEGGYDKDGESTLNTVKEGDKLSQYDAIAAIMIPSANNIARLLARWDGNGSEAAFVKKMNAAAKDLGMKNTTYTDPSGLKETTVSTAEDQVKLGNELVKMKALTDITRLPVWYDPSGAKWDNFNRLVPYNNAIGIKTGSTTAAGGNLLFAGTKEVGGETAIVVGAILGQHTPPIIDTVNAVSKTAMIAAQDAVTSDTILKKGDVVGYVDDGLGGRTPVVATKNVAAVGWAGKTVKLELDASAAIPHEGKAGTEVGKLIVGDGAGEGVEVPVALQKPLAEPDFLTRLTRVS</sequence>
<feature type="compositionally biased region" description="Low complexity" evidence="10">
    <location>
        <begin position="165"/>
        <end position="176"/>
    </location>
</feature>
<gene>
    <name evidence="12" type="ORF">IHE70_18115</name>
</gene>
<evidence type="ECO:0000256" key="6">
    <source>
        <dbReference type="ARBA" id="ARBA00023316"/>
    </source>
</evidence>
<feature type="compositionally biased region" description="Basic and acidic residues" evidence="10">
    <location>
        <begin position="105"/>
        <end position="122"/>
    </location>
</feature>
<feature type="compositionally biased region" description="Basic and acidic residues" evidence="10">
    <location>
        <begin position="290"/>
        <end position="301"/>
    </location>
</feature>
<keyword evidence="6" id="KW-0961">Cell wall biogenesis/degradation</keyword>
<feature type="compositionally biased region" description="Basic and acidic residues" evidence="10">
    <location>
        <begin position="366"/>
        <end position="384"/>
    </location>
</feature>
<evidence type="ECO:0000256" key="3">
    <source>
        <dbReference type="ARBA" id="ARBA00022801"/>
    </source>
</evidence>
<comment type="similarity">
    <text evidence="1 9">Belongs to the peptidase S11 family.</text>
</comment>
<feature type="compositionally biased region" description="Basic and acidic residues" evidence="10">
    <location>
        <begin position="263"/>
        <end position="276"/>
    </location>
</feature>
<evidence type="ECO:0000313" key="12">
    <source>
        <dbReference type="EMBL" id="MBD9725099.1"/>
    </source>
</evidence>
<evidence type="ECO:0000256" key="5">
    <source>
        <dbReference type="ARBA" id="ARBA00022984"/>
    </source>
</evidence>
<feature type="active site" description="Proton acceptor" evidence="7">
    <location>
        <position position="731"/>
    </location>
</feature>
<name>A0A927QLR1_9ACTN</name>
<feature type="compositionally biased region" description="Basic and acidic residues" evidence="10">
    <location>
        <begin position="181"/>
        <end position="220"/>
    </location>
</feature>
<dbReference type="InterPro" id="IPR012338">
    <property type="entry name" value="Beta-lactam/transpept-like"/>
</dbReference>
<feature type="compositionally biased region" description="Basic and acidic residues" evidence="10">
    <location>
        <begin position="246"/>
        <end position="255"/>
    </location>
</feature>
<keyword evidence="4" id="KW-0133">Cell shape</keyword>
<feature type="compositionally biased region" description="Basic and acidic residues" evidence="10">
    <location>
        <begin position="80"/>
        <end position="93"/>
    </location>
</feature>
<dbReference type="GO" id="GO:0009002">
    <property type="term" value="F:serine-type D-Ala-D-Ala carboxypeptidase activity"/>
    <property type="evidence" value="ECO:0007669"/>
    <property type="project" value="InterPro"/>
</dbReference>
<dbReference type="GO" id="GO:0006508">
    <property type="term" value="P:proteolysis"/>
    <property type="evidence" value="ECO:0007669"/>
    <property type="project" value="InterPro"/>
</dbReference>
<dbReference type="SUPFAM" id="SSF56601">
    <property type="entry name" value="beta-lactamase/transpeptidase-like"/>
    <property type="match status" value="1"/>
</dbReference>
<feature type="domain" description="Peptidase S11 D-alanyl-D-alanine carboxypeptidase A N-terminal" evidence="11">
    <location>
        <begin position="720"/>
        <end position="922"/>
    </location>
</feature>
<organism evidence="12 13">
    <name type="scientific">Streptomyces caniscabiei</name>
    <dbReference type="NCBI Taxonomy" id="2746961"/>
    <lineage>
        <taxon>Bacteria</taxon>
        <taxon>Bacillati</taxon>
        <taxon>Actinomycetota</taxon>
        <taxon>Actinomycetes</taxon>
        <taxon>Kitasatosporales</taxon>
        <taxon>Streptomycetaceae</taxon>
        <taxon>Streptomyces</taxon>
    </lineage>
</organism>
<keyword evidence="3" id="KW-0378">Hydrolase</keyword>
<keyword evidence="12" id="KW-0645">Protease</keyword>
<evidence type="ECO:0000256" key="2">
    <source>
        <dbReference type="ARBA" id="ARBA00022729"/>
    </source>
</evidence>
<evidence type="ECO:0000256" key="10">
    <source>
        <dbReference type="SAM" id="MobiDB-lite"/>
    </source>
</evidence>
<keyword evidence="2" id="KW-0732">Signal</keyword>
<feature type="binding site" evidence="8">
    <location>
        <position position="896"/>
    </location>
    <ligand>
        <name>substrate</name>
    </ligand>
</feature>
<feature type="region of interest" description="Disordered" evidence="10">
    <location>
        <begin position="1"/>
        <end position="600"/>
    </location>
</feature>
<evidence type="ECO:0000259" key="11">
    <source>
        <dbReference type="Pfam" id="PF00768"/>
    </source>
</evidence>
<dbReference type="PANTHER" id="PTHR21581">
    <property type="entry name" value="D-ALANYL-D-ALANINE CARBOXYPEPTIDASE"/>
    <property type="match status" value="1"/>
</dbReference>
<feature type="active site" description="Acyl-ester intermediate" evidence="7">
    <location>
        <position position="728"/>
    </location>
</feature>
<keyword evidence="5" id="KW-0573">Peptidoglycan synthesis</keyword>
<dbReference type="GO" id="GO:0008360">
    <property type="term" value="P:regulation of cell shape"/>
    <property type="evidence" value="ECO:0007669"/>
    <property type="project" value="UniProtKB-KW"/>
</dbReference>
<feature type="compositionally biased region" description="Low complexity" evidence="10">
    <location>
        <begin position="140"/>
        <end position="152"/>
    </location>
</feature>
<evidence type="ECO:0000256" key="7">
    <source>
        <dbReference type="PIRSR" id="PIRSR618044-1"/>
    </source>
</evidence>
<feature type="region of interest" description="Disordered" evidence="10">
    <location>
        <begin position="612"/>
        <end position="639"/>
    </location>
</feature>
<accession>A0A927QLR1</accession>
<dbReference type="GO" id="GO:0071555">
    <property type="term" value="P:cell wall organization"/>
    <property type="evidence" value="ECO:0007669"/>
    <property type="project" value="UniProtKB-KW"/>
</dbReference>
<dbReference type="Pfam" id="PF00768">
    <property type="entry name" value="Peptidase_S11"/>
    <property type="match status" value="1"/>
</dbReference>
<dbReference type="AlphaFoldDB" id="A0A927QLR1"/>
<feature type="active site" evidence="7">
    <location>
        <position position="795"/>
    </location>
</feature>
<reference evidence="12" key="1">
    <citation type="submission" date="2020-09" db="EMBL/GenBank/DDBJ databases">
        <title>Streptomyces canutascabiei sp. nov., which causes potato common scab and is distributed across the world.</title>
        <authorList>
            <person name="Nguyen H.P."/>
            <person name="Weisberg A.J."/>
            <person name="Chang J.H."/>
            <person name="Clarke C.R."/>
        </authorList>
    </citation>
    <scope>NUCLEOTIDE SEQUENCE</scope>
    <source>
        <strain evidence="12">ID-01-6.2a</strain>
    </source>
</reference>
<dbReference type="Proteomes" id="UP000661025">
    <property type="component" value="Unassembled WGS sequence"/>
</dbReference>
<protein>
    <submittedName>
        <fullName evidence="12">D-alanyl-D-alanine carboxypeptidase</fullName>
    </submittedName>
</protein>
<dbReference type="InterPro" id="IPR018044">
    <property type="entry name" value="Peptidase_S11"/>
</dbReference>
<keyword evidence="12" id="KW-0121">Carboxypeptidase</keyword>
<dbReference type="PRINTS" id="PR00725">
    <property type="entry name" value="DADACBPTASE1"/>
</dbReference>
<evidence type="ECO:0000313" key="13">
    <source>
        <dbReference type="Proteomes" id="UP000661025"/>
    </source>
</evidence>
<feature type="compositionally biased region" description="Basic and acidic residues" evidence="10">
    <location>
        <begin position="313"/>
        <end position="334"/>
    </location>
</feature>
<evidence type="ECO:0000256" key="8">
    <source>
        <dbReference type="PIRSR" id="PIRSR618044-2"/>
    </source>
</evidence>
<feature type="compositionally biased region" description="Basic and acidic residues" evidence="10">
    <location>
        <begin position="346"/>
        <end position="359"/>
    </location>
</feature>
<evidence type="ECO:0000256" key="4">
    <source>
        <dbReference type="ARBA" id="ARBA00022960"/>
    </source>
</evidence>
<comment type="caution">
    <text evidence="12">The sequence shown here is derived from an EMBL/GenBank/DDBJ whole genome shotgun (WGS) entry which is preliminary data.</text>
</comment>
<dbReference type="PANTHER" id="PTHR21581:SF33">
    <property type="entry name" value="D-ALANYL-D-ALANINE CARBOXYPEPTIDASE DACB"/>
    <property type="match status" value="1"/>
</dbReference>
<dbReference type="GO" id="GO:0009252">
    <property type="term" value="P:peptidoglycan biosynthetic process"/>
    <property type="evidence" value="ECO:0007669"/>
    <property type="project" value="UniProtKB-KW"/>
</dbReference>
<feature type="compositionally biased region" description="Low complexity" evidence="10">
    <location>
        <begin position="38"/>
        <end position="50"/>
    </location>
</feature>